<dbReference type="OrthoDB" id="4954565at2"/>
<gene>
    <name evidence="2" type="ORF">DBZ45_00985</name>
</gene>
<feature type="transmembrane region" description="Helical" evidence="1">
    <location>
        <begin position="28"/>
        <end position="48"/>
    </location>
</feature>
<accession>A0A328HQ30</accession>
<reference evidence="2 3" key="1">
    <citation type="submission" date="2018-04" db="EMBL/GenBank/DDBJ databases">
        <title>Bacteria isolated from cave deposits of Manipur.</title>
        <authorList>
            <person name="Sahoo D."/>
            <person name="Sarangthem I."/>
            <person name="Nandeibam J."/>
        </authorList>
    </citation>
    <scope>NUCLEOTIDE SEQUENCE [LARGE SCALE GENOMIC DNA]</scope>
    <source>
        <strain evidence="3">mrc11</strain>
    </source>
</reference>
<name>A0A328HQ30_ARTGO</name>
<dbReference type="Proteomes" id="UP000249166">
    <property type="component" value="Unassembled WGS sequence"/>
</dbReference>
<keyword evidence="1" id="KW-0812">Transmembrane</keyword>
<organism evidence="2 3">
    <name type="scientific">Arthrobacter globiformis</name>
    <dbReference type="NCBI Taxonomy" id="1665"/>
    <lineage>
        <taxon>Bacteria</taxon>
        <taxon>Bacillati</taxon>
        <taxon>Actinomycetota</taxon>
        <taxon>Actinomycetes</taxon>
        <taxon>Micrococcales</taxon>
        <taxon>Micrococcaceae</taxon>
        <taxon>Arthrobacter</taxon>
    </lineage>
</organism>
<keyword evidence="1" id="KW-0472">Membrane</keyword>
<dbReference type="InterPro" id="IPR021202">
    <property type="entry name" value="Rv3654c-like"/>
</dbReference>
<evidence type="ECO:0000313" key="2">
    <source>
        <dbReference type="EMBL" id="RAM39153.1"/>
    </source>
</evidence>
<evidence type="ECO:0000256" key="1">
    <source>
        <dbReference type="SAM" id="Phobius"/>
    </source>
</evidence>
<dbReference type="AlphaFoldDB" id="A0A328HQ30"/>
<keyword evidence="1" id="KW-1133">Transmembrane helix</keyword>
<dbReference type="NCBIfam" id="TIGR03816">
    <property type="entry name" value="tadE_like_DECH"/>
    <property type="match status" value="1"/>
</dbReference>
<evidence type="ECO:0008006" key="4">
    <source>
        <dbReference type="Google" id="ProtNLM"/>
    </source>
</evidence>
<evidence type="ECO:0000313" key="3">
    <source>
        <dbReference type="Proteomes" id="UP000249166"/>
    </source>
</evidence>
<dbReference type="EMBL" id="QLNP01000007">
    <property type="protein sequence ID" value="RAM39153.1"/>
    <property type="molecule type" value="Genomic_DNA"/>
</dbReference>
<proteinExistence type="predicted"/>
<comment type="caution">
    <text evidence="2">The sequence shown here is derived from an EMBL/GenBank/DDBJ whole genome shotgun (WGS) entry which is preliminary data.</text>
</comment>
<sequence length="131" mass="13042">MNRRHKRRLGQRRNPVLEVGSERGSGTVLAAGLGMVLVMVMSLLLLLAQASAAASRAAAAADLAALAAADALRGVSAGEPCLVAAAVAARHKAKLTSCTPGGDQSVEVSTELTAGPLLGVATGRARAGPPP</sequence>
<protein>
    <recommendedName>
        <fullName evidence="4">Helicase</fullName>
    </recommendedName>
</protein>